<comment type="similarity">
    <text evidence="2 10">Belongs to the TonB family.</text>
</comment>
<keyword evidence="3 10" id="KW-0813">Transport</keyword>
<dbReference type="NCBIfam" id="TIGR01352">
    <property type="entry name" value="tonB_Cterm"/>
    <property type="match status" value="1"/>
</dbReference>
<keyword evidence="10" id="KW-0735">Signal-anchor</keyword>
<keyword evidence="5 10" id="KW-0997">Cell inner membrane</keyword>
<dbReference type="Gene3D" id="3.30.2420.10">
    <property type="entry name" value="TonB"/>
    <property type="match status" value="1"/>
</dbReference>
<dbReference type="Pfam" id="PF03544">
    <property type="entry name" value="TonB_C"/>
    <property type="match status" value="1"/>
</dbReference>
<evidence type="ECO:0000256" key="1">
    <source>
        <dbReference type="ARBA" id="ARBA00004383"/>
    </source>
</evidence>
<evidence type="ECO:0000256" key="5">
    <source>
        <dbReference type="ARBA" id="ARBA00022519"/>
    </source>
</evidence>
<keyword evidence="8" id="KW-1133">Transmembrane helix</keyword>
<keyword evidence="4 10" id="KW-1003">Cell membrane</keyword>
<keyword evidence="6" id="KW-0812">Transmembrane</keyword>
<proteinExistence type="inferred from homology"/>
<comment type="subcellular location">
    <subcellularLocation>
        <location evidence="1 10">Cell inner membrane</location>
        <topology evidence="1 10">Single-pass membrane protein</topology>
        <orientation evidence="1 10">Periplasmic side</orientation>
    </subcellularLocation>
</comment>
<organism evidence="12 13">
    <name type="scientific">Pseudomonas helleri</name>
    <dbReference type="NCBI Taxonomy" id="1608996"/>
    <lineage>
        <taxon>Bacteria</taxon>
        <taxon>Pseudomonadati</taxon>
        <taxon>Pseudomonadota</taxon>
        <taxon>Gammaproteobacteria</taxon>
        <taxon>Pseudomonadales</taxon>
        <taxon>Pseudomonadaceae</taxon>
        <taxon>Pseudomonas</taxon>
    </lineage>
</organism>
<sequence>MLPLCAHVSAASGGKVMKSLVGFVVMFMTLSAWAETWLPDVKHMVKPEYPMELRRMGLTGMVQVKVDVNADGTVANPKIVYSTHPLFAGAALKVMGEWRFASRPLTGDNPQQLVVSVPLMFEIERERRAKRTEALQNIATATCLQLNREMSHYLRRDLYMPLAELTLFELTQKHLMDGFFAGKYDNESLALGLFDLSQSMLNVTNICQRRISRKFVDLLPPSVKALLESGGMVIKRE</sequence>
<evidence type="ECO:0000259" key="11">
    <source>
        <dbReference type="PROSITE" id="PS52015"/>
    </source>
</evidence>
<evidence type="ECO:0000313" key="13">
    <source>
        <dbReference type="Proteomes" id="UP000478064"/>
    </source>
</evidence>
<feature type="domain" description="TonB C-terminal" evidence="11">
    <location>
        <begin position="34"/>
        <end position="130"/>
    </location>
</feature>
<dbReference type="InterPro" id="IPR051045">
    <property type="entry name" value="TonB-dependent_transducer"/>
</dbReference>
<accession>A0A6L5HZM4</accession>
<dbReference type="EMBL" id="WIVU01000047">
    <property type="protein sequence ID" value="MQU07861.1"/>
    <property type="molecule type" value="Genomic_DNA"/>
</dbReference>
<dbReference type="InterPro" id="IPR006260">
    <property type="entry name" value="TonB/TolA_C"/>
</dbReference>
<comment type="caution">
    <text evidence="12">The sequence shown here is derived from an EMBL/GenBank/DDBJ whole genome shotgun (WGS) entry which is preliminary data.</text>
</comment>
<dbReference type="PRINTS" id="PR01374">
    <property type="entry name" value="TONBPROTEIN"/>
</dbReference>
<keyword evidence="9" id="KW-0472">Membrane</keyword>
<dbReference type="GO" id="GO:0055085">
    <property type="term" value="P:transmembrane transport"/>
    <property type="evidence" value="ECO:0007669"/>
    <property type="project" value="InterPro"/>
</dbReference>
<reference evidence="12 13" key="1">
    <citation type="submission" date="2019-10" db="EMBL/GenBank/DDBJ databases">
        <title>Evaluation of single-gene subtyping targets for Pseudomonas.</title>
        <authorList>
            <person name="Reichler S.J."/>
            <person name="Orsi R.H."/>
            <person name="Wiedmann M."/>
            <person name="Martin N.H."/>
            <person name="Murphy S.I."/>
        </authorList>
    </citation>
    <scope>NUCLEOTIDE SEQUENCE [LARGE SCALE GENOMIC DNA]</scope>
    <source>
        <strain evidence="12 13">FSL R10-1637</strain>
    </source>
</reference>
<dbReference type="SUPFAM" id="SSF74653">
    <property type="entry name" value="TolA/TonB C-terminal domain"/>
    <property type="match status" value="1"/>
</dbReference>
<name>A0A6L5HZM4_9PSED</name>
<dbReference type="GO" id="GO:0098797">
    <property type="term" value="C:plasma membrane protein complex"/>
    <property type="evidence" value="ECO:0007669"/>
    <property type="project" value="TreeGrafter"/>
</dbReference>
<evidence type="ECO:0000256" key="7">
    <source>
        <dbReference type="ARBA" id="ARBA00022927"/>
    </source>
</evidence>
<dbReference type="GO" id="GO:0031992">
    <property type="term" value="F:energy transducer activity"/>
    <property type="evidence" value="ECO:0007669"/>
    <property type="project" value="InterPro"/>
</dbReference>
<evidence type="ECO:0000313" key="12">
    <source>
        <dbReference type="EMBL" id="MQU07861.1"/>
    </source>
</evidence>
<gene>
    <name evidence="12" type="ORF">GHO27_19480</name>
</gene>
<dbReference type="GO" id="GO:0030288">
    <property type="term" value="C:outer membrane-bounded periplasmic space"/>
    <property type="evidence" value="ECO:0007669"/>
    <property type="project" value="InterPro"/>
</dbReference>
<protein>
    <recommendedName>
        <fullName evidence="10">Protein TonB</fullName>
    </recommendedName>
</protein>
<dbReference type="GO" id="GO:0015891">
    <property type="term" value="P:siderophore transport"/>
    <property type="evidence" value="ECO:0007669"/>
    <property type="project" value="InterPro"/>
</dbReference>
<dbReference type="AlphaFoldDB" id="A0A6L5HZM4"/>
<evidence type="ECO:0000256" key="4">
    <source>
        <dbReference type="ARBA" id="ARBA00022475"/>
    </source>
</evidence>
<dbReference type="PANTHER" id="PTHR33446">
    <property type="entry name" value="PROTEIN TONB-RELATED"/>
    <property type="match status" value="1"/>
</dbReference>
<dbReference type="InterPro" id="IPR037682">
    <property type="entry name" value="TonB_C"/>
</dbReference>
<evidence type="ECO:0000256" key="2">
    <source>
        <dbReference type="ARBA" id="ARBA00006555"/>
    </source>
</evidence>
<comment type="function">
    <text evidence="10">Interacts with outer membrane receptor proteins that carry out high-affinity binding and energy dependent uptake into the periplasmic space of specific substrates. It could act to transduce energy from the cytoplasmic membrane to specific energy-requiring processes in the outer membrane, resulting in the release into the periplasm of ligands bound by these outer membrane proteins.</text>
</comment>
<evidence type="ECO:0000256" key="6">
    <source>
        <dbReference type="ARBA" id="ARBA00022692"/>
    </source>
</evidence>
<keyword evidence="7 10" id="KW-0653">Protein transport</keyword>
<dbReference type="Proteomes" id="UP000478064">
    <property type="component" value="Unassembled WGS sequence"/>
</dbReference>
<dbReference type="GO" id="GO:0015031">
    <property type="term" value="P:protein transport"/>
    <property type="evidence" value="ECO:0007669"/>
    <property type="project" value="UniProtKB-UniRule"/>
</dbReference>
<evidence type="ECO:0000256" key="9">
    <source>
        <dbReference type="ARBA" id="ARBA00023136"/>
    </source>
</evidence>
<dbReference type="PROSITE" id="PS52015">
    <property type="entry name" value="TONB_CTD"/>
    <property type="match status" value="1"/>
</dbReference>
<evidence type="ECO:0000256" key="8">
    <source>
        <dbReference type="ARBA" id="ARBA00022989"/>
    </source>
</evidence>
<dbReference type="InterPro" id="IPR003538">
    <property type="entry name" value="TonB"/>
</dbReference>
<evidence type="ECO:0000256" key="10">
    <source>
        <dbReference type="RuleBase" id="RU362123"/>
    </source>
</evidence>
<dbReference type="PANTHER" id="PTHR33446:SF2">
    <property type="entry name" value="PROTEIN TONB"/>
    <property type="match status" value="1"/>
</dbReference>
<evidence type="ECO:0000256" key="3">
    <source>
        <dbReference type="ARBA" id="ARBA00022448"/>
    </source>
</evidence>